<evidence type="ECO:0008006" key="3">
    <source>
        <dbReference type="Google" id="ProtNLM"/>
    </source>
</evidence>
<proteinExistence type="predicted"/>
<dbReference type="AlphaFoldDB" id="A0A7L9RTM3"/>
<dbReference type="EMBL" id="CP054719">
    <property type="protein sequence ID" value="QOL19765.1"/>
    <property type="molecule type" value="Genomic_DNA"/>
</dbReference>
<protein>
    <recommendedName>
        <fullName evidence="3">Flagellar hook-basal body complex protein FliE</fullName>
    </recommendedName>
</protein>
<dbReference type="Proteomes" id="UP000594001">
    <property type="component" value="Chromosome"/>
</dbReference>
<sequence length="101" mass="10727">MAINPLALKLQTNIKLTQDPNMGAASPIGGDTKSSFADHMLDAVQGVASDGHRVEALSETSNDATELAGAMDQFLVELSALKALVDETRKAIDRVFQEARS</sequence>
<name>A0A7L9RTM3_9PROT</name>
<keyword evidence="2" id="KW-1185">Reference proteome</keyword>
<dbReference type="RefSeq" id="WP_350332507.1">
    <property type="nucleotide sequence ID" value="NZ_CP054719.1"/>
</dbReference>
<gene>
    <name evidence="1" type="ORF">CPBP_00533</name>
</gene>
<evidence type="ECO:0000313" key="2">
    <source>
        <dbReference type="Proteomes" id="UP000594001"/>
    </source>
</evidence>
<evidence type="ECO:0000313" key="1">
    <source>
        <dbReference type="EMBL" id="QOL19765.1"/>
    </source>
</evidence>
<accession>A0A7L9RTM3</accession>
<organism evidence="1 2">
    <name type="scientific">Candidatus Bodocaedibacter vickermanii</name>
    <dbReference type="NCBI Taxonomy" id="2741701"/>
    <lineage>
        <taxon>Bacteria</taxon>
        <taxon>Pseudomonadati</taxon>
        <taxon>Pseudomonadota</taxon>
        <taxon>Alphaproteobacteria</taxon>
        <taxon>Holosporales</taxon>
        <taxon>Candidatus Paracaedibacteraceae</taxon>
        <taxon>Candidatus Bodocaedibacter</taxon>
    </lineage>
</organism>
<dbReference type="KEGG" id="pbal:CPBP_00533"/>
<reference evidence="1 2" key="1">
    <citation type="submission" date="2020-06" db="EMBL/GenBank/DDBJ databases">
        <title>The endosymbiont of the kinetoplastid Bodo saltans is a Paracaedibacter-like alpha-proteobacterium possessing a putative toxin-antitoxin system.</title>
        <authorList>
            <person name="Midha S."/>
            <person name="Rigden D.J."/>
            <person name="Siozios S."/>
            <person name="Hurst G.D.D."/>
            <person name="Jackson A.P."/>
        </authorList>
    </citation>
    <scope>NUCLEOTIDE SEQUENCE [LARGE SCALE GENOMIC DNA]</scope>
    <source>
        <strain evidence="1">Lake Konstanz</strain>
    </source>
</reference>